<dbReference type="Proteomes" id="UP001501523">
    <property type="component" value="Unassembled WGS sequence"/>
</dbReference>
<evidence type="ECO:0008006" key="3">
    <source>
        <dbReference type="Google" id="ProtNLM"/>
    </source>
</evidence>
<evidence type="ECO:0000313" key="1">
    <source>
        <dbReference type="EMBL" id="GAA0713268.1"/>
    </source>
</evidence>
<dbReference type="EMBL" id="BAAAEU010000006">
    <property type="protein sequence ID" value="GAA0713268.1"/>
    <property type="molecule type" value="Genomic_DNA"/>
</dbReference>
<organism evidence="1 2">
    <name type="scientific">Dokdonella soli</name>
    <dbReference type="NCBI Taxonomy" id="529810"/>
    <lineage>
        <taxon>Bacteria</taxon>
        <taxon>Pseudomonadati</taxon>
        <taxon>Pseudomonadota</taxon>
        <taxon>Gammaproteobacteria</taxon>
        <taxon>Lysobacterales</taxon>
        <taxon>Rhodanobacteraceae</taxon>
        <taxon>Dokdonella</taxon>
    </lineage>
</organism>
<gene>
    <name evidence="1" type="ORF">GCM10009105_16630</name>
</gene>
<keyword evidence="2" id="KW-1185">Reference proteome</keyword>
<evidence type="ECO:0000313" key="2">
    <source>
        <dbReference type="Proteomes" id="UP001501523"/>
    </source>
</evidence>
<protein>
    <recommendedName>
        <fullName evidence="3">DUF4034 domain-containing protein</fullName>
    </recommendedName>
</protein>
<reference evidence="1 2" key="1">
    <citation type="journal article" date="2019" name="Int. J. Syst. Evol. Microbiol.">
        <title>The Global Catalogue of Microorganisms (GCM) 10K type strain sequencing project: providing services to taxonomists for standard genome sequencing and annotation.</title>
        <authorList>
            <consortium name="The Broad Institute Genomics Platform"/>
            <consortium name="The Broad Institute Genome Sequencing Center for Infectious Disease"/>
            <person name="Wu L."/>
            <person name="Ma J."/>
        </authorList>
    </citation>
    <scope>NUCLEOTIDE SEQUENCE [LARGE SCALE GENOMIC DNA]</scope>
    <source>
        <strain evidence="1 2">JCM 15421</strain>
    </source>
</reference>
<proteinExistence type="predicted"/>
<sequence>MAAVFAVVSSGADSTEAGVTNTATPIIARLKLGESRDPLFDMHGNANQDLQSLMVLRFSATNDVMHGIDRMEDESRLAWVRAALFGVLGFVKDPASIEWLSEKRRSDVENFYRDYLPTWKGRLDGFGGWEWLTGRDRWIAFWLEALHEERSPNRRIGLLCVLSQFDDASVVSFFSARRVEATDPKEVLLVEGYLDAHGLPANGERVAWAVGALRRSPKNNDFLISMAHGLRHEAFVPFLVGVSDKSERYSYPPYYAAERDLQAITFECNLHGKAAWESWYAAHGKEGRTGWTRSAIDTFRTELAQSPKEAAQRFDKLVYCWNEIALLPFVEDELAPHAEFHSAIAGWINLTYSDFDRERLRPLAERIGADGHIEDWSRRLLQERGYVSGQRKDTWAEAVERANSRL</sequence>
<name>A0ABN1IHF8_9GAMM</name>
<accession>A0ABN1IHF8</accession>
<comment type="caution">
    <text evidence="1">The sequence shown here is derived from an EMBL/GenBank/DDBJ whole genome shotgun (WGS) entry which is preliminary data.</text>
</comment>